<dbReference type="Gene3D" id="3.30.420.40">
    <property type="match status" value="2"/>
</dbReference>
<evidence type="ECO:0000259" key="6">
    <source>
        <dbReference type="Pfam" id="PF02782"/>
    </source>
</evidence>
<dbReference type="InterPro" id="IPR018485">
    <property type="entry name" value="FGGY_C"/>
</dbReference>
<dbReference type="SUPFAM" id="SSF53067">
    <property type="entry name" value="Actin-like ATPase domain"/>
    <property type="match status" value="2"/>
</dbReference>
<dbReference type="GO" id="GO:0005975">
    <property type="term" value="P:carbohydrate metabolic process"/>
    <property type="evidence" value="ECO:0007669"/>
    <property type="project" value="InterPro"/>
</dbReference>
<name>A0A1Z5HQZ1_9FIRM</name>
<dbReference type="CDD" id="cd07770">
    <property type="entry name" value="ASKHA_NBD_FGGY_GntK"/>
    <property type="match status" value="1"/>
</dbReference>
<proteinExistence type="inferred from homology"/>
<dbReference type="InterPro" id="IPR018484">
    <property type="entry name" value="FGGY_N"/>
</dbReference>
<evidence type="ECO:0000256" key="2">
    <source>
        <dbReference type="ARBA" id="ARBA00022679"/>
    </source>
</evidence>
<keyword evidence="2 4" id="KW-0808">Transferase</keyword>
<evidence type="ECO:0000313" key="7">
    <source>
        <dbReference type="EMBL" id="GAW91946.1"/>
    </source>
</evidence>
<dbReference type="GO" id="GO:0016773">
    <property type="term" value="F:phosphotransferase activity, alcohol group as acceptor"/>
    <property type="evidence" value="ECO:0007669"/>
    <property type="project" value="InterPro"/>
</dbReference>
<gene>
    <name evidence="7" type="ORF">KKC1_11060</name>
</gene>
<sequence length="509" mass="56607">MSTKSAFLGVDIGTGSCRVLAIDCKGTILTLEKVKYPTIYPYPGWAEQDPEKIYGAMIKAVRSVTQKLTEQRFTVEGVGLSSVYHSLIALGNRNQLLTRSIIWEDLRSASVATDIKKTEEAKDFYHRTGCPVHPLYPLAKIAWLRKNRPETFNQATKFISIKEYILLKLFGSLKVDYSVASASGLFNIHQLNWDDAILDFLQIKKSQLSETVSTLTVLKPMLPEPAQAMGLSPEVPWVIGSGDGALANLGSGVTSPGAAVVTVGTSGAVRVTSYEPKLDSQERTWCYHVTDGRWIVGGAINNGGLVYQWLADTFFEDEKGKLEQGQSIYHVLNTLAAEVPPGAQGLIFLPFLNAERSPYWNSQARGVLLGLGLEHRKKHLVRAALEGIVFRLYSVFEILEEIVGSNEEIRVCGGFVKSPIWLQILSSVFNRKINVPNTVESSALGSALLGMVGMGVLSNIEDVRKIIQVRNVCEPDDELHLYYQKLYQVYKRIYWKMVEEFQALAELRQ</sequence>
<organism evidence="7 8">
    <name type="scientific">Calderihabitans maritimus</name>
    <dbReference type="NCBI Taxonomy" id="1246530"/>
    <lineage>
        <taxon>Bacteria</taxon>
        <taxon>Bacillati</taxon>
        <taxon>Bacillota</taxon>
        <taxon>Clostridia</taxon>
        <taxon>Neomoorellales</taxon>
        <taxon>Calderihabitantaceae</taxon>
        <taxon>Calderihabitans</taxon>
    </lineage>
</organism>
<dbReference type="InterPro" id="IPR018483">
    <property type="entry name" value="Carb_kinase_FGGY_CS"/>
</dbReference>
<evidence type="ECO:0000256" key="4">
    <source>
        <dbReference type="RuleBase" id="RU003733"/>
    </source>
</evidence>
<comment type="similarity">
    <text evidence="1 4">Belongs to the FGGY kinase family.</text>
</comment>
<dbReference type="Pfam" id="PF00370">
    <property type="entry name" value="FGGY_N"/>
    <property type="match status" value="1"/>
</dbReference>
<dbReference type="AlphaFoldDB" id="A0A1Z5HQZ1"/>
<evidence type="ECO:0000256" key="1">
    <source>
        <dbReference type="ARBA" id="ARBA00009156"/>
    </source>
</evidence>
<keyword evidence="3 4" id="KW-0418">Kinase</keyword>
<evidence type="ECO:0000256" key="3">
    <source>
        <dbReference type="ARBA" id="ARBA00022777"/>
    </source>
</evidence>
<dbReference type="EMBL" id="BDGJ01000042">
    <property type="protein sequence ID" value="GAW91946.1"/>
    <property type="molecule type" value="Genomic_DNA"/>
</dbReference>
<feature type="domain" description="Carbohydrate kinase FGGY C-terminal" evidence="6">
    <location>
        <begin position="260"/>
        <end position="453"/>
    </location>
</feature>
<dbReference type="Proteomes" id="UP000197032">
    <property type="component" value="Unassembled WGS sequence"/>
</dbReference>
<keyword evidence="8" id="KW-1185">Reference proteome</keyword>
<dbReference type="PIRSF" id="PIRSF000538">
    <property type="entry name" value="GlpK"/>
    <property type="match status" value="1"/>
</dbReference>
<reference evidence="8" key="1">
    <citation type="journal article" date="2017" name="Appl. Environ. Microbiol.">
        <title>Genomic analysis of Calderihabitans maritimus KKC1, a thermophilic hydrogenogenic carboxydotrophic bacterium isolated from marine sediment.</title>
        <authorList>
            <person name="Omae K."/>
            <person name="Yoneda Y."/>
            <person name="Fukuyama Y."/>
            <person name="Yoshida T."/>
            <person name="Sako Y."/>
        </authorList>
    </citation>
    <scope>NUCLEOTIDE SEQUENCE [LARGE SCALE GENOMIC DNA]</scope>
    <source>
        <strain evidence="8">KKC1</strain>
    </source>
</reference>
<accession>A0A1Z5HQZ1</accession>
<dbReference type="InterPro" id="IPR043129">
    <property type="entry name" value="ATPase_NBD"/>
</dbReference>
<dbReference type="PROSITE" id="PS00445">
    <property type="entry name" value="FGGY_KINASES_2"/>
    <property type="match status" value="1"/>
</dbReference>
<dbReference type="InterPro" id="IPR050406">
    <property type="entry name" value="FGGY_Carb_Kinase"/>
</dbReference>
<comment type="caution">
    <text evidence="7">The sequence shown here is derived from an EMBL/GenBank/DDBJ whole genome shotgun (WGS) entry which is preliminary data.</text>
</comment>
<evidence type="ECO:0000313" key="8">
    <source>
        <dbReference type="Proteomes" id="UP000197032"/>
    </source>
</evidence>
<dbReference type="Pfam" id="PF02782">
    <property type="entry name" value="FGGY_C"/>
    <property type="match status" value="1"/>
</dbReference>
<dbReference type="InterPro" id="IPR000577">
    <property type="entry name" value="Carb_kinase_FGGY"/>
</dbReference>
<evidence type="ECO:0000259" key="5">
    <source>
        <dbReference type="Pfam" id="PF00370"/>
    </source>
</evidence>
<feature type="domain" description="Carbohydrate kinase FGGY N-terminal" evidence="5">
    <location>
        <begin position="7"/>
        <end position="250"/>
    </location>
</feature>
<dbReference type="PANTHER" id="PTHR43095:SF2">
    <property type="entry name" value="GLUCONOKINASE"/>
    <property type="match status" value="1"/>
</dbReference>
<dbReference type="RefSeq" id="WP_192868081.1">
    <property type="nucleotide sequence ID" value="NZ_BDGJ01000042.1"/>
</dbReference>
<dbReference type="PANTHER" id="PTHR43095">
    <property type="entry name" value="SUGAR KINASE"/>
    <property type="match status" value="1"/>
</dbReference>
<dbReference type="GO" id="GO:0016301">
    <property type="term" value="F:kinase activity"/>
    <property type="evidence" value="ECO:0007669"/>
    <property type="project" value="UniProtKB-KW"/>
</dbReference>
<protein>
    <submittedName>
        <fullName evidence="7">Gluconokinase</fullName>
    </submittedName>
</protein>